<evidence type="ECO:0000313" key="1">
    <source>
        <dbReference type="EMBL" id="CAH1999824.1"/>
    </source>
</evidence>
<protein>
    <submittedName>
        <fullName evidence="1">Uncharacterized protein</fullName>
    </submittedName>
</protein>
<comment type="caution">
    <text evidence="1">The sequence shown here is derived from an EMBL/GenBank/DDBJ whole genome shotgun (WGS) entry which is preliminary data.</text>
</comment>
<accession>A0A9P0LR80</accession>
<reference evidence="1" key="1">
    <citation type="submission" date="2022-03" db="EMBL/GenBank/DDBJ databases">
        <authorList>
            <person name="Sayadi A."/>
        </authorList>
    </citation>
    <scope>NUCLEOTIDE SEQUENCE</scope>
</reference>
<gene>
    <name evidence="1" type="ORF">ACAOBT_LOCUS25191</name>
</gene>
<dbReference type="EMBL" id="CAKOFQ010007380">
    <property type="protein sequence ID" value="CAH1999824.1"/>
    <property type="molecule type" value="Genomic_DNA"/>
</dbReference>
<name>A0A9P0LR80_ACAOB</name>
<sequence>MLDCFFSDVMLQIVKTAVSSSFLKYDRNLLYIYILKLKLSINLLATNRYNTCTCHMSYHKTYTLVTCHVASQAFYPILWVF</sequence>
<organism evidence="1 2">
    <name type="scientific">Acanthoscelides obtectus</name>
    <name type="common">Bean weevil</name>
    <name type="synonym">Bruchus obtectus</name>
    <dbReference type="NCBI Taxonomy" id="200917"/>
    <lineage>
        <taxon>Eukaryota</taxon>
        <taxon>Metazoa</taxon>
        <taxon>Ecdysozoa</taxon>
        <taxon>Arthropoda</taxon>
        <taxon>Hexapoda</taxon>
        <taxon>Insecta</taxon>
        <taxon>Pterygota</taxon>
        <taxon>Neoptera</taxon>
        <taxon>Endopterygota</taxon>
        <taxon>Coleoptera</taxon>
        <taxon>Polyphaga</taxon>
        <taxon>Cucujiformia</taxon>
        <taxon>Chrysomeloidea</taxon>
        <taxon>Chrysomelidae</taxon>
        <taxon>Bruchinae</taxon>
        <taxon>Bruchini</taxon>
        <taxon>Acanthoscelides</taxon>
    </lineage>
</organism>
<keyword evidence="2" id="KW-1185">Reference proteome</keyword>
<proteinExistence type="predicted"/>
<dbReference type="Proteomes" id="UP001152888">
    <property type="component" value="Unassembled WGS sequence"/>
</dbReference>
<dbReference type="AlphaFoldDB" id="A0A9P0LR80"/>
<evidence type="ECO:0000313" key="2">
    <source>
        <dbReference type="Proteomes" id="UP001152888"/>
    </source>
</evidence>